<feature type="region of interest" description="Disordered" evidence="1">
    <location>
        <begin position="72"/>
        <end position="107"/>
    </location>
</feature>
<feature type="compositionally biased region" description="Basic and acidic residues" evidence="1">
    <location>
        <begin position="84"/>
        <end position="97"/>
    </location>
</feature>
<dbReference type="AlphaFoldDB" id="A0AAU9XI21"/>
<dbReference type="EMBL" id="CALNXJ010000045">
    <property type="protein sequence ID" value="CAH3148920.1"/>
    <property type="molecule type" value="Genomic_DNA"/>
</dbReference>
<dbReference type="Proteomes" id="UP001159428">
    <property type="component" value="Unassembled WGS sequence"/>
</dbReference>
<keyword evidence="3" id="KW-1185">Reference proteome</keyword>
<reference evidence="2 3" key="1">
    <citation type="submission" date="2022-05" db="EMBL/GenBank/DDBJ databases">
        <authorList>
            <consortium name="Genoscope - CEA"/>
            <person name="William W."/>
        </authorList>
    </citation>
    <scope>NUCLEOTIDE SEQUENCE [LARGE SCALE GENOMIC DNA]</scope>
</reference>
<evidence type="ECO:0000313" key="2">
    <source>
        <dbReference type="EMBL" id="CAH3148920.1"/>
    </source>
</evidence>
<organism evidence="2 3">
    <name type="scientific">Pocillopora meandrina</name>
    <dbReference type="NCBI Taxonomy" id="46732"/>
    <lineage>
        <taxon>Eukaryota</taxon>
        <taxon>Metazoa</taxon>
        <taxon>Cnidaria</taxon>
        <taxon>Anthozoa</taxon>
        <taxon>Hexacorallia</taxon>
        <taxon>Scleractinia</taxon>
        <taxon>Astrocoeniina</taxon>
        <taxon>Pocilloporidae</taxon>
        <taxon>Pocillopora</taxon>
    </lineage>
</organism>
<sequence length="107" mass="11670">MLSVLDVKIFAGAVGEVGDSGLGHVGHPVEIATETDVLYLPVTANVLLNHTLLPIMTTYECEIRYGDNKEGLAQGTHRVPSRLPSRDPTRPRKEGDYAVRNTSVRCI</sequence>
<comment type="caution">
    <text evidence="2">The sequence shown here is derived from an EMBL/GenBank/DDBJ whole genome shotgun (WGS) entry which is preliminary data.</text>
</comment>
<feature type="non-terminal residue" evidence="2">
    <location>
        <position position="107"/>
    </location>
</feature>
<protein>
    <submittedName>
        <fullName evidence="2">Uncharacterized protein</fullName>
    </submittedName>
</protein>
<gene>
    <name evidence="2" type="ORF">PMEA_00024190</name>
</gene>
<accession>A0AAU9XI21</accession>
<evidence type="ECO:0000256" key="1">
    <source>
        <dbReference type="SAM" id="MobiDB-lite"/>
    </source>
</evidence>
<evidence type="ECO:0000313" key="3">
    <source>
        <dbReference type="Proteomes" id="UP001159428"/>
    </source>
</evidence>
<proteinExistence type="predicted"/>
<name>A0AAU9XI21_9CNID</name>